<organism>
    <name type="scientific">Branchiostoma floridae</name>
    <name type="common">Florida lancelet</name>
    <name type="synonym">Amphioxus</name>
    <dbReference type="NCBI Taxonomy" id="7739"/>
    <lineage>
        <taxon>Eukaryota</taxon>
        <taxon>Metazoa</taxon>
        <taxon>Chordata</taxon>
        <taxon>Cephalochordata</taxon>
        <taxon>Leptocardii</taxon>
        <taxon>Amphioxiformes</taxon>
        <taxon>Branchiostomatidae</taxon>
        <taxon>Branchiostoma</taxon>
    </lineage>
</organism>
<dbReference type="EMBL" id="GG666496">
    <property type="protein sequence ID" value="EEN62517.1"/>
    <property type="molecule type" value="Genomic_DNA"/>
</dbReference>
<dbReference type="Pfam" id="PF13193">
    <property type="entry name" value="AMP-binding_C"/>
    <property type="match status" value="1"/>
</dbReference>
<dbReference type="Gene3D" id="3.30.300.30">
    <property type="match status" value="1"/>
</dbReference>
<dbReference type="InterPro" id="IPR025110">
    <property type="entry name" value="AMP-bd_C"/>
</dbReference>
<dbReference type="PANTHER" id="PTHR42814:SF3">
    <property type="entry name" value="BETA-N-ACETYLHEXOSAMINIDASE"/>
    <property type="match status" value="1"/>
</dbReference>
<dbReference type="STRING" id="7739.C3YB55"/>
<dbReference type="Pfam" id="PF00501">
    <property type="entry name" value="AMP-binding"/>
    <property type="match status" value="1"/>
</dbReference>
<dbReference type="InterPro" id="IPR000873">
    <property type="entry name" value="AMP-dep_synth/lig_dom"/>
</dbReference>
<dbReference type="AlphaFoldDB" id="C3YB55"/>
<name>C3YB55_BRAFL</name>
<protein>
    <recommendedName>
        <fullName evidence="4">AMP-dependent synthetase/ligase domain-containing protein</fullName>
    </recommendedName>
</protein>
<dbReference type="Gene3D" id="3.40.50.12780">
    <property type="entry name" value="N-terminal domain of ligase-like"/>
    <property type="match status" value="1"/>
</dbReference>
<feature type="domain" description="AMP-dependent synthetase/ligase" evidence="1">
    <location>
        <begin position="39"/>
        <end position="187"/>
    </location>
</feature>
<evidence type="ECO:0008006" key="4">
    <source>
        <dbReference type="Google" id="ProtNLM"/>
    </source>
</evidence>
<dbReference type="eggNOG" id="KOG1177">
    <property type="taxonomic scope" value="Eukaryota"/>
</dbReference>
<dbReference type="InterPro" id="IPR045851">
    <property type="entry name" value="AMP-bd_C_sf"/>
</dbReference>
<feature type="domain" description="AMP-binding enzyme C-terminal" evidence="2">
    <location>
        <begin position="202"/>
        <end position="274"/>
    </location>
</feature>
<evidence type="ECO:0000259" key="2">
    <source>
        <dbReference type="Pfam" id="PF13193"/>
    </source>
</evidence>
<gene>
    <name evidence="3" type="ORF">BRAFLDRAFT_126442</name>
</gene>
<proteinExistence type="predicted"/>
<evidence type="ECO:0000313" key="3">
    <source>
        <dbReference type="EMBL" id="EEN62517.1"/>
    </source>
</evidence>
<dbReference type="PANTHER" id="PTHR42814">
    <property type="entry name" value="AMP-BINDING DOMAIN-CONTAINING PROTEIN"/>
    <property type="match status" value="1"/>
</dbReference>
<dbReference type="InParanoid" id="C3YB55"/>
<dbReference type="InterPro" id="IPR042099">
    <property type="entry name" value="ANL_N_sf"/>
</dbReference>
<sequence>MEVVWHHELHQESHRLPAGGRNLWTTVGRHGSELARHSSANRLSAGLKAIGTERGDVVAWLVGHHPEWIYLYFAVAKLGAIVLPLQAHRVGRSDEAMTYSLKKAGVKVLVIGDITGVDQTDDTVPYLCSLFPEVKTAKPGNLQIKRIGTYSMNEVLTMGSDAKLIAEVTALQDQLDCHDPFQLVFTSDMIIRNASNVYPSVIEVPITKHPKVKDVRVVSVPDPASVEEICACIILKEGQTTDPEEMKTYCVKIGMVPIELPGYFIFLDEFPVTTTMQKVDRKKLRLIAMEKLGLPKES</sequence>
<reference evidence="3" key="1">
    <citation type="journal article" date="2008" name="Nature">
        <title>The amphioxus genome and the evolution of the chordate karyotype.</title>
        <authorList>
            <consortium name="US DOE Joint Genome Institute (JGI-PGF)"/>
            <person name="Putnam N.H."/>
            <person name="Butts T."/>
            <person name="Ferrier D.E.K."/>
            <person name="Furlong R.F."/>
            <person name="Hellsten U."/>
            <person name="Kawashima T."/>
            <person name="Robinson-Rechavi M."/>
            <person name="Shoguchi E."/>
            <person name="Terry A."/>
            <person name="Yu J.-K."/>
            <person name="Benito-Gutierrez E.L."/>
            <person name="Dubchak I."/>
            <person name="Garcia-Fernandez J."/>
            <person name="Gibson-Brown J.J."/>
            <person name="Grigoriev I.V."/>
            <person name="Horton A.C."/>
            <person name="de Jong P.J."/>
            <person name="Jurka J."/>
            <person name="Kapitonov V.V."/>
            <person name="Kohara Y."/>
            <person name="Kuroki Y."/>
            <person name="Lindquist E."/>
            <person name="Lucas S."/>
            <person name="Osoegawa K."/>
            <person name="Pennacchio L.A."/>
            <person name="Salamov A.A."/>
            <person name="Satou Y."/>
            <person name="Sauka-Spengler T."/>
            <person name="Schmutz J."/>
            <person name="Shin-I T."/>
            <person name="Toyoda A."/>
            <person name="Bronner-Fraser M."/>
            <person name="Fujiyama A."/>
            <person name="Holland L.Z."/>
            <person name="Holland P.W.H."/>
            <person name="Satoh N."/>
            <person name="Rokhsar D.S."/>
        </authorList>
    </citation>
    <scope>NUCLEOTIDE SEQUENCE [LARGE SCALE GENOMIC DNA]</scope>
    <source>
        <strain evidence="3">S238N-H82</strain>
        <tissue evidence="3">Testes</tissue>
    </source>
</reference>
<accession>C3YB55</accession>
<evidence type="ECO:0000259" key="1">
    <source>
        <dbReference type="Pfam" id="PF00501"/>
    </source>
</evidence>
<dbReference type="SUPFAM" id="SSF56801">
    <property type="entry name" value="Acetyl-CoA synthetase-like"/>
    <property type="match status" value="2"/>
</dbReference>